<protein>
    <submittedName>
        <fullName evidence="1">Uncharacterized protein</fullName>
    </submittedName>
</protein>
<accession>A0ACC0JYG1</accession>
<comment type="caution">
    <text evidence="1">The sequence shown here is derived from an EMBL/GenBank/DDBJ whole genome shotgun (WGS) entry which is preliminary data.</text>
</comment>
<gene>
    <name evidence="1" type="ORF">MSG28_007742</name>
</gene>
<proteinExistence type="predicted"/>
<keyword evidence="2" id="KW-1185">Reference proteome</keyword>
<sequence>MCEKTFRPFFTIDQSKSFYSELVKITKKVVISNDDNKDTRRPLPGKVASPKISGLRLNMDVRPVPTSKMTSERAIPHLRDIFGLNQQYDTKSFEDEDKSKKSKKKKDDFRTYPNGDVKTLERHLSMKKTIRKKIMRDLQQAFVEDPNEFKVENTSPEKLKAELSAEAVKIEKNVRKNDPTFLDMLRGETRGEEAREEQPPAEKTSFWRRLTMKNKNKR</sequence>
<dbReference type="EMBL" id="CM046112">
    <property type="protein sequence ID" value="KAI8429217.1"/>
    <property type="molecule type" value="Genomic_DNA"/>
</dbReference>
<evidence type="ECO:0000313" key="2">
    <source>
        <dbReference type="Proteomes" id="UP001064048"/>
    </source>
</evidence>
<name>A0ACC0JYG1_CHOFU</name>
<evidence type="ECO:0000313" key="1">
    <source>
        <dbReference type="EMBL" id="KAI8429217.1"/>
    </source>
</evidence>
<organism evidence="1 2">
    <name type="scientific">Choristoneura fumiferana</name>
    <name type="common">Spruce budworm moth</name>
    <name type="synonym">Archips fumiferana</name>
    <dbReference type="NCBI Taxonomy" id="7141"/>
    <lineage>
        <taxon>Eukaryota</taxon>
        <taxon>Metazoa</taxon>
        <taxon>Ecdysozoa</taxon>
        <taxon>Arthropoda</taxon>
        <taxon>Hexapoda</taxon>
        <taxon>Insecta</taxon>
        <taxon>Pterygota</taxon>
        <taxon>Neoptera</taxon>
        <taxon>Endopterygota</taxon>
        <taxon>Lepidoptera</taxon>
        <taxon>Glossata</taxon>
        <taxon>Ditrysia</taxon>
        <taxon>Tortricoidea</taxon>
        <taxon>Tortricidae</taxon>
        <taxon>Tortricinae</taxon>
        <taxon>Choristoneura</taxon>
    </lineage>
</organism>
<dbReference type="Proteomes" id="UP001064048">
    <property type="component" value="Chromosome 12"/>
</dbReference>
<reference evidence="1 2" key="1">
    <citation type="journal article" date="2022" name="Genome Biol. Evol.">
        <title>The Spruce Budworm Genome: Reconstructing the Evolutionary History of Antifreeze Proteins.</title>
        <authorList>
            <person name="Beliveau C."/>
            <person name="Gagne P."/>
            <person name="Picq S."/>
            <person name="Vernygora O."/>
            <person name="Keeling C.I."/>
            <person name="Pinkney K."/>
            <person name="Doucet D."/>
            <person name="Wen F."/>
            <person name="Johnston J.S."/>
            <person name="Maaroufi H."/>
            <person name="Boyle B."/>
            <person name="Laroche J."/>
            <person name="Dewar K."/>
            <person name="Juretic N."/>
            <person name="Blackburn G."/>
            <person name="Nisole A."/>
            <person name="Brunet B."/>
            <person name="Brandao M."/>
            <person name="Lumley L."/>
            <person name="Duan J."/>
            <person name="Quan G."/>
            <person name="Lucarotti C.J."/>
            <person name="Roe A.D."/>
            <person name="Sperling F.A.H."/>
            <person name="Levesque R.C."/>
            <person name="Cusson M."/>
        </authorList>
    </citation>
    <scope>NUCLEOTIDE SEQUENCE [LARGE SCALE GENOMIC DNA]</scope>
    <source>
        <strain evidence="1">Glfc:IPQL:Cfum</strain>
    </source>
</reference>